<evidence type="ECO:0008006" key="4">
    <source>
        <dbReference type="Google" id="ProtNLM"/>
    </source>
</evidence>
<organism evidence="2 3">
    <name type="scientific">Rubrivivax albus</name>
    <dbReference type="NCBI Taxonomy" id="2499835"/>
    <lineage>
        <taxon>Bacteria</taxon>
        <taxon>Pseudomonadati</taxon>
        <taxon>Pseudomonadota</taxon>
        <taxon>Betaproteobacteria</taxon>
        <taxon>Burkholderiales</taxon>
        <taxon>Sphaerotilaceae</taxon>
        <taxon>Rubrivivax</taxon>
    </lineage>
</organism>
<proteinExistence type="predicted"/>
<protein>
    <recommendedName>
        <fullName evidence="4">Heme biosynthesis operon protein HemX</fullName>
    </recommendedName>
</protein>
<dbReference type="OrthoDB" id="9787650at2"/>
<evidence type="ECO:0000313" key="2">
    <source>
        <dbReference type="EMBL" id="RVT54507.1"/>
    </source>
</evidence>
<dbReference type="InterPro" id="IPR007470">
    <property type="entry name" value="HemX"/>
</dbReference>
<evidence type="ECO:0000256" key="1">
    <source>
        <dbReference type="SAM" id="MobiDB-lite"/>
    </source>
</evidence>
<accession>A0A3S2TQL6</accession>
<dbReference type="PANTHER" id="PTHR38043">
    <property type="entry name" value="PROTEIN HEMX"/>
    <property type="match status" value="1"/>
</dbReference>
<keyword evidence="3" id="KW-1185">Reference proteome</keyword>
<reference evidence="2 3" key="1">
    <citation type="submission" date="2019-01" db="EMBL/GenBank/DDBJ databases">
        <authorList>
            <person name="Chen W.-M."/>
        </authorList>
    </citation>
    <scope>NUCLEOTIDE SEQUENCE [LARGE SCALE GENOMIC DNA]</scope>
    <source>
        <strain evidence="2 3">ICH-3</strain>
    </source>
</reference>
<dbReference type="Proteomes" id="UP000288178">
    <property type="component" value="Unassembled WGS sequence"/>
</dbReference>
<evidence type="ECO:0000313" key="3">
    <source>
        <dbReference type="Proteomes" id="UP000288178"/>
    </source>
</evidence>
<feature type="compositionally biased region" description="Low complexity" evidence="1">
    <location>
        <begin position="208"/>
        <end position="217"/>
    </location>
</feature>
<feature type="region of interest" description="Disordered" evidence="1">
    <location>
        <begin position="198"/>
        <end position="217"/>
    </location>
</feature>
<dbReference type="Pfam" id="PF04375">
    <property type="entry name" value="HemX"/>
    <property type="match status" value="1"/>
</dbReference>
<name>A0A3S2TQL6_9BURK</name>
<comment type="caution">
    <text evidence="2">The sequence shown here is derived from an EMBL/GenBank/DDBJ whole genome shotgun (WGS) entry which is preliminary data.</text>
</comment>
<gene>
    <name evidence="2" type="ORF">ENE75_04355</name>
</gene>
<dbReference type="PANTHER" id="PTHR38043:SF1">
    <property type="entry name" value="PROTEIN HEMX"/>
    <property type="match status" value="1"/>
</dbReference>
<sequence>MPPPARPDGRLWQAAAAVATVLAVSALALAWSGRQRVQTLEGELVRRQQASAEQATDARLLARQAQELTRDTAAKMALLEARVAESAVQRSQVEDLMQSIARSRDENVLADIEAALRVALQHSAITGSTEPLLAALQQADERLARHSQPPLERVRRAIAKDIERTRDVGVADIAALTLRLDEAIRAVDDLPLLSRPDRQPAAVRPTEVARPPAASASANAVAAEGDVSPWRALWQAWGVQVWQEVRSLVRVTRIDQPDAMLVAPEQAWFLRENLKLRLLNARLALLSRQFDTAQSDLRDARTALERYFDRNARGVQGVANTLRQVMAQARQVGVPRPDATLAAIAAAAAGR</sequence>
<dbReference type="AlphaFoldDB" id="A0A3S2TQL6"/>
<dbReference type="EMBL" id="SACT01000001">
    <property type="protein sequence ID" value="RVT54507.1"/>
    <property type="molecule type" value="Genomic_DNA"/>
</dbReference>